<name>A0A1E3H232_9HYPH</name>
<dbReference type="PATRIC" id="fig|1439726.3.peg.2431"/>
<dbReference type="GO" id="GO:0071111">
    <property type="term" value="F:cyclic-guanylate-specific phosphodiesterase activity"/>
    <property type="evidence" value="ECO:0007669"/>
    <property type="project" value="UniProtKB-EC"/>
</dbReference>
<dbReference type="Pfam" id="PF12860">
    <property type="entry name" value="PAS_7"/>
    <property type="match status" value="1"/>
</dbReference>
<dbReference type="Gene3D" id="3.30.70.270">
    <property type="match status" value="1"/>
</dbReference>
<dbReference type="PANTHER" id="PTHR44757:SF2">
    <property type="entry name" value="BIOFILM ARCHITECTURE MAINTENANCE PROTEIN MBAA"/>
    <property type="match status" value="1"/>
</dbReference>
<evidence type="ECO:0000313" key="3">
    <source>
        <dbReference type="EMBL" id="ODN70389.1"/>
    </source>
</evidence>
<dbReference type="EMBL" id="MCRJ01000052">
    <property type="protein sequence ID" value="ODN70389.1"/>
    <property type="molecule type" value="Genomic_DNA"/>
</dbReference>
<dbReference type="CDD" id="cd00130">
    <property type="entry name" value="PAS"/>
    <property type="match status" value="1"/>
</dbReference>
<dbReference type="SMART" id="SM00267">
    <property type="entry name" value="GGDEF"/>
    <property type="match status" value="1"/>
</dbReference>
<organism evidence="3 4">
    <name type="scientific">Methylobrevis pamukkalensis</name>
    <dbReference type="NCBI Taxonomy" id="1439726"/>
    <lineage>
        <taxon>Bacteria</taxon>
        <taxon>Pseudomonadati</taxon>
        <taxon>Pseudomonadota</taxon>
        <taxon>Alphaproteobacteria</taxon>
        <taxon>Hyphomicrobiales</taxon>
        <taxon>Pleomorphomonadaceae</taxon>
        <taxon>Methylobrevis</taxon>
    </lineage>
</organism>
<dbReference type="InterPro" id="IPR000014">
    <property type="entry name" value="PAS"/>
</dbReference>
<dbReference type="Gene3D" id="3.30.450.20">
    <property type="entry name" value="PAS domain"/>
    <property type="match status" value="2"/>
</dbReference>
<reference evidence="3 4" key="1">
    <citation type="submission" date="2016-07" db="EMBL/GenBank/DDBJ databases">
        <title>Draft Genome Sequence of Methylobrevis pamukkalensis PK2.</title>
        <authorList>
            <person name="Vasilenko O.V."/>
            <person name="Doronina N.V."/>
            <person name="Shmareva M.N."/>
            <person name="Tarlachkov S.V."/>
            <person name="Mustakhimov I."/>
            <person name="Trotsenko Y.A."/>
        </authorList>
    </citation>
    <scope>NUCLEOTIDE SEQUENCE [LARGE SCALE GENOMIC DNA]</scope>
    <source>
        <strain evidence="3 4">PK2</strain>
    </source>
</reference>
<dbReference type="PROSITE" id="PS50887">
    <property type="entry name" value="GGDEF"/>
    <property type="match status" value="1"/>
</dbReference>
<gene>
    <name evidence="3" type="primary">gmr_8</name>
    <name evidence="3" type="ORF">A6302_02310</name>
</gene>
<keyword evidence="3" id="KW-0378">Hydrolase</keyword>
<evidence type="ECO:0000259" key="1">
    <source>
        <dbReference type="PROSITE" id="PS50112"/>
    </source>
</evidence>
<dbReference type="AlphaFoldDB" id="A0A1E3H232"/>
<dbReference type="CDD" id="cd01949">
    <property type="entry name" value="GGDEF"/>
    <property type="match status" value="1"/>
</dbReference>
<accession>A0A1E3H232</accession>
<dbReference type="InterPro" id="IPR035965">
    <property type="entry name" value="PAS-like_dom_sf"/>
</dbReference>
<protein>
    <submittedName>
        <fullName evidence="3">Cyclic di-GMP phosphodiesterase Gmr</fullName>
        <ecNumber evidence="3">3.1.4.52</ecNumber>
    </submittedName>
</protein>
<dbReference type="Pfam" id="PF00990">
    <property type="entry name" value="GGDEF"/>
    <property type="match status" value="1"/>
</dbReference>
<dbReference type="PROSITE" id="PS50112">
    <property type="entry name" value="PAS"/>
    <property type="match status" value="1"/>
</dbReference>
<feature type="domain" description="PAS" evidence="1">
    <location>
        <begin position="84"/>
        <end position="119"/>
    </location>
</feature>
<dbReference type="Pfam" id="PF13188">
    <property type="entry name" value="PAS_8"/>
    <property type="match status" value="1"/>
</dbReference>
<dbReference type="NCBIfam" id="TIGR00229">
    <property type="entry name" value="sensory_box"/>
    <property type="match status" value="1"/>
</dbReference>
<evidence type="ECO:0000259" key="2">
    <source>
        <dbReference type="PROSITE" id="PS50887"/>
    </source>
</evidence>
<dbReference type="InterPro" id="IPR000160">
    <property type="entry name" value="GGDEF_dom"/>
</dbReference>
<dbReference type="PANTHER" id="PTHR44757">
    <property type="entry name" value="DIGUANYLATE CYCLASE DGCP"/>
    <property type="match status" value="1"/>
</dbReference>
<dbReference type="SMART" id="SM00091">
    <property type="entry name" value="PAS"/>
    <property type="match status" value="2"/>
</dbReference>
<dbReference type="InterPro" id="IPR052155">
    <property type="entry name" value="Biofilm_reg_signaling"/>
</dbReference>
<keyword evidence="4" id="KW-1185">Reference proteome</keyword>
<dbReference type="EC" id="3.1.4.52" evidence="3"/>
<proteinExistence type="predicted"/>
<dbReference type="NCBIfam" id="TIGR00254">
    <property type="entry name" value="GGDEF"/>
    <property type="match status" value="1"/>
</dbReference>
<comment type="caution">
    <text evidence="3">The sequence shown here is derived from an EMBL/GenBank/DDBJ whole genome shotgun (WGS) entry which is preliminary data.</text>
</comment>
<feature type="domain" description="GGDEF" evidence="2">
    <location>
        <begin position="359"/>
        <end position="492"/>
    </location>
</feature>
<evidence type="ECO:0000313" key="4">
    <source>
        <dbReference type="Proteomes" id="UP000094622"/>
    </source>
</evidence>
<dbReference type="InterPro" id="IPR029787">
    <property type="entry name" value="Nucleotide_cyclase"/>
</dbReference>
<dbReference type="SUPFAM" id="SSF55785">
    <property type="entry name" value="PYP-like sensor domain (PAS domain)"/>
    <property type="match status" value="2"/>
</dbReference>
<dbReference type="Proteomes" id="UP000094622">
    <property type="component" value="Unassembled WGS sequence"/>
</dbReference>
<dbReference type="InterPro" id="IPR043128">
    <property type="entry name" value="Rev_trsase/Diguanyl_cyclase"/>
</dbReference>
<dbReference type="SUPFAM" id="SSF55073">
    <property type="entry name" value="Nucleotide cyclase"/>
    <property type="match status" value="1"/>
</dbReference>
<sequence>MSDQILNALKRNLLYDILTDNLKNCWDTTEDRGMSSEVADSRVPVEGRRGARRLAAALRKLVTGPRERRREAALAAAEMAAREAQDQLREAIDVLPEGIVYLDAEGRYILWNERYAEIYTRSADLFRAGEKFEDTLRIGVARGDYPMAKGREEEWLADRLALLANPGVRHEQLLSDGRWIMIEERRTRSGGTIGLRVDITDMKRREASFRLLFEDNPVPMCLLDPETLAIVEANAAACAHYGHDAAAFRSLTLLDLHHPDEHPSLARSSDASPAFRGGRNWRQRRADGSEIEVTTFARALTFENAPRLLFAFVDVTERRRTEARMAHMARHDLLTGLPNRLGYGERIAAAMARAGKLRQGLGVLLIDLDNFKTVNDTLGHSVGDALLKEVADRIRGCLDEDSFVARLGGDEFAVLVPLDQHEGRDEAVARMLLETLAPTFRIDGHQVAAGASIGIARLPEGCTDHEQLLKNATSRSTGRRPRAAAPSAISNRAWTRRCRRAGAWRWTCARPCRVASSRCITSR</sequence>